<name>A0A644YXI5_9ZZZZ</name>
<accession>A0A644YXI5</accession>
<feature type="domain" description="4Fe-4S ferredoxin-type" evidence="5">
    <location>
        <begin position="34"/>
        <end position="63"/>
    </location>
</feature>
<dbReference type="CDD" id="cd02947">
    <property type="entry name" value="TRX_family"/>
    <property type="match status" value="1"/>
</dbReference>
<dbReference type="InterPro" id="IPR036249">
    <property type="entry name" value="Thioredoxin-like_sf"/>
</dbReference>
<dbReference type="GO" id="GO:0016491">
    <property type="term" value="F:oxidoreductase activity"/>
    <property type="evidence" value="ECO:0007669"/>
    <property type="project" value="UniProtKB-KW"/>
</dbReference>
<dbReference type="InterPro" id="IPR050572">
    <property type="entry name" value="Fe-S_Ferredoxin"/>
</dbReference>
<keyword evidence="4" id="KW-0411">Iron-sulfur</keyword>
<dbReference type="InterPro" id="IPR017900">
    <property type="entry name" value="4Fe4S_Fe_S_CS"/>
</dbReference>
<evidence type="ECO:0000313" key="6">
    <source>
        <dbReference type="EMBL" id="MPM33256.1"/>
    </source>
</evidence>
<dbReference type="GO" id="GO:0046872">
    <property type="term" value="F:metal ion binding"/>
    <property type="evidence" value="ECO:0007669"/>
    <property type="project" value="UniProtKB-KW"/>
</dbReference>
<evidence type="ECO:0000256" key="3">
    <source>
        <dbReference type="ARBA" id="ARBA00023004"/>
    </source>
</evidence>
<dbReference type="PROSITE" id="PS00198">
    <property type="entry name" value="4FE4S_FER_1"/>
    <property type="match status" value="1"/>
</dbReference>
<dbReference type="EC" id="1.6.5.11" evidence="6"/>
<evidence type="ECO:0000256" key="4">
    <source>
        <dbReference type="ARBA" id="ARBA00023014"/>
    </source>
</evidence>
<evidence type="ECO:0000259" key="5">
    <source>
        <dbReference type="PROSITE" id="PS51379"/>
    </source>
</evidence>
<keyword evidence="2" id="KW-0479">Metal-binding</keyword>
<keyword evidence="1" id="KW-0004">4Fe-4S</keyword>
<dbReference type="PANTHER" id="PTHR43687">
    <property type="entry name" value="ADENYLYLSULFATE REDUCTASE, BETA SUBUNIT"/>
    <property type="match status" value="1"/>
</dbReference>
<dbReference type="Pfam" id="PF00037">
    <property type="entry name" value="Fer4"/>
    <property type="match status" value="1"/>
</dbReference>
<dbReference type="InterPro" id="IPR017896">
    <property type="entry name" value="4Fe4S_Fe-S-bd"/>
</dbReference>
<dbReference type="Gene3D" id="3.40.30.10">
    <property type="entry name" value="Glutaredoxin"/>
    <property type="match status" value="1"/>
</dbReference>
<evidence type="ECO:0000256" key="1">
    <source>
        <dbReference type="ARBA" id="ARBA00022485"/>
    </source>
</evidence>
<reference evidence="6" key="1">
    <citation type="submission" date="2019-08" db="EMBL/GenBank/DDBJ databases">
        <authorList>
            <person name="Kucharzyk K."/>
            <person name="Murdoch R.W."/>
            <person name="Higgins S."/>
            <person name="Loffler F."/>
        </authorList>
    </citation>
    <scope>NUCLEOTIDE SEQUENCE</scope>
</reference>
<keyword evidence="3" id="KW-0408">Iron</keyword>
<dbReference type="GO" id="GO:0051539">
    <property type="term" value="F:4 iron, 4 sulfur cluster binding"/>
    <property type="evidence" value="ECO:0007669"/>
    <property type="project" value="UniProtKB-KW"/>
</dbReference>
<dbReference type="SUPFAM" id="SSF54862">
    <property type="entry name" value="4Fe-4S ferredoxins"/>
    <property type="match status" value="1"/>
</dbReference>
<dbReference type="PANTHER" id="PTHR43687:SF5">
    <property type="entry name" value="4FE-4S FERREDOXIN-TYPE DOMAIN-CONTAINING PROTEIN"/>
    <property type="match status" value="1"/>
</dbReference>
<evidence type="ECO:0000256" key="2">
    <source>
        <dbReference type="ARBA" id="ARBA00022723"/>
    </source>
</evidence>
<proteinExistence type="predicted"/>
<feature type="domain" description="4Fe-4S ferredoxin-type" evidence="5">
    <location>
        <begin position="1"/>
        <end position="32"/>
    </location>
</feature>
<dbReference type="EMBL" id="VSSQ01006603">
    <property type="protein sequence ID" value="MPM33256.1"/>
    <property type="molecule type" value="Genomic_DNA"/>
</dbReference>
<dbReference type="SUPFAM" id="SSF52833">
    <property type="entry name" value="Thioredoxin-like"/>
    <property type="match status" value="1"/>
</dbReference>
<dbReference type="AlphaFoldDB" id="A0A644YXI5"/>
<sequence>MPAIINFKICDNAPECSGIEVCPTKAITYNETKKTLEIDETKCITCGLCVKACPVGAIKAAKGKDFEEIKKEYEKDTRRTSDLFIERYGAASMDPTALVSPIFLQSQIDKKLTLVTEIYDDDLAMCLVKSIPIKDLFKNKILYYKINIKFAPEIIKEYKIKKLPCLLFFKDGQLTGKIEGYYGIEKKTELLTKISQLS</sequence>
<keyword evidence="6" id="KW-0560">Oxidoreductase</keyword>
<comment type="caution">
    <text evidence="6">The sequence shown here is derived from an EMBL/GenBank/DDBJ whole genome shotgun (WGS) entry which is preliminary data.</text>
</comment>
<dbReference type="Gene3D" id="3.30.70.20">
    <property type="match status" value="1"/>
</dbReference>
<gene>
    <name evidence="6" type="primary">ndhI_67</name>
    <name evidence="6" type="ORF">SDC9_79826</name>
</gene>
<dbReference type="Pfam" id="PF00085">
    <property type="entry name" value="Thioredoxin"/>
    <property type="match status" value="1"/>
</dbReference>
<dbReference type="InterPro" id="IPR013766">
    <property type="entry name" value="Thioredoxin_domain"/>
</dbReference>
<organism evidence="6">
    <name type="scientific">bioreactor metagenome</name>
    <dbReference type="NCBI Taxonomy" id="1076179"/>
    <lineage>
        <taxon>unclassified sequences</taxon>
        <taxon>metagenomes</taxon>
        <taxon>ecological metagenomes</taxon>
    </lineage>
</organism>
<dbReference type="PROSITE" id="PS51379">
    <property type="entry name" value="4FE4S_FER_2"/>
    <property type="match status" value="2"/>
</dbReference>
<protein>
    <submittedName>
        <fullName evidence="6">NAD(P)H-quinone oxidoreductase subunit I, chloroplastic</fullName>
        <ecNumber evidence="6">1.6.5.11</ecNumber>
    </submittedName>
</protein>